<dbReference type="Proteomes" id="UP000236649">
    <property type="component" value="Chromosome 5"/>
</dbReference>
<proteinExistence type="predicted"/>
<evidence type="ECO:0008006" key="3">
    <source>
        <dbReference type="Google" id="ProtNLM"/>
    </source>
</evidence>
<sequence>MGWFGCNNHLQMPLSGELPDERIARAISLAGTPGQAYVERRGIPLDIADAAGMRFDPDWDGRAAVLVGLYDHEGTLSSVHGRYLTTVRGQNKMLTVGRSGGVACVGDGWHARRLILVEGIFDALSLAVCGWPGVATIGRWAPWLPQTCAQRVV</sequence>
<name>A0AAN1JLD0_9BURK</name>
<protein>
    <recommendedName>
        <fullName evidence="3">Toprim domain-containing protein</fullName>
    </recommendedName>
</protein>
<dbReference type="GeneID" id="55536193"/>
<organism evidence="1 2">
    <name type="scientific">Paraburkholderia hospita</name>
    <dbReference type="NCBI Taxonomy" id="169430"/>
    <lineage>
        <taxon>Bacteria</taxon>
        <taxon>Pseudomonadati</taxon>
        <taxon>Pseudomonadota</taxon>
        <taxon>Betaproteobacteria</taxon>
        <taxon>Burkholderiales</taxon>
        <taxon>Burkholderiaceae</taxon>
        <taxon>Paraburkholderia</taxon>
    </lineage>
</organism>
<dbReference type="RefSeq" id="WP_090836859.1">
    <property type="nucleotide sequence ID" value="NZ_CADFGJ010000011.1"/>
</dbReference>
<accession>A0AAN1JLD0</accession>
<dbReference type="AlphaFoldDB" id="A0AAN1JLD0"/>
<dbReference type="KEGG" id="phs:C2L64_49030"/>
<reference evidence="1 2" key="1">
    <citation type="submission" date="2018-01" db="EMBL/GenBank/DDBJ databases">
        <title>Species boundaries and ecological features among Paraburkholderia terrae DSMZ17804T, P. hospita DSMZ17164T and P. caribensis DSMZ13236T.</title>
        <authorList>
            <person name="Pratama A.A."/>
        </authorList>
    </citation>
    <scope>NUCLEOTIDE SEQUENCE [LARGE SCALE GENOMIC DNA]</scope>
    <source>
        <strain evidence="1 2">DSM 17164</strain>
    </source>
</reference>
<gene>
    <name evidence="1" type="ORF">C2L64_49030</name>
</gene>
<evidence type="ECO:0000313" key="1">
    <source>
        <dbReference type="EMBL" id="AUT76229.1"/>
    </source>
</evidence>
<dbReference type="EMBL" id="CP026109">
    <property type="protein sequence ID" value="AUT76229.1"/>
    <property type="molecule type" value="Genomic_DNA"/>
</dbReference>
<evidence type="ECO:0000313" key="2">
    <source>
        <dbReference type="Proteomes" id="UP000236649"/>
    </source>
</evidence>